<evidence type="ECO:0000313" key="4">
    <source>
        <dbReference type="Proteomes" id="UP000585272"/>
    </source>
</evidence>
<dbReference type="PROSITE" id="PS51257">
    <property type="entry name" value="PROKAR_LIPOPROTEIN"/>
    <property type="match status" value="1"/>
</dbReference>
<dbReference type="CDD" id="cd16148">
    <property type="entry name" value="sulfatase_like"/>
    <property type="match status" value="1"/>
</dbReference>
<dbReference type="RefSeq" id="WP_183340773.1">
    <property type="nucleotide sequence ID" value="NZ_JACHNU010000001.1"/>
</dbReference>
<dbReference type="Pfam" id="PF00884">
    <property type="entry name" value="Sulfatase"/>
    <property type="match status" value="1"/>
</dbReference>
<protein>
    <submittedName>
        <fullName evidence="3">Arylsulfatase A-like enzyme</fullName>
    </submittedName>
</protein>
<sequence length="518" mass="57732">MPNEIDRRELLRRAGVGAAGVGVLGIAGCGSGDGGGGSATVSASNVAATVAAKPRTPQRFARKVKKGDVPNLLLVIIDSVRADALGSYGRRNAHTPNLDALARESLRFTQCYPESFPTGPARATIFGGTRLFPFRNWKKPADMPGTPGWQPVPDENLISTLRRAGYWTGYAVDTPWVMVDSQKPFQRDWDRYVPIKGQTGTVTADASQISDAELAKWVAPKILTSSSGQKMRQYLANQLPVRREDDYLPARVFTAGMRLLEEGAKSRKPFAIAIDCFDPHEPWDPPKRYLELHGGSYSRAWQPGTVLNGTAKANGLSSADIKAMKALYYAELTMADRWFGNFMQRLHELDLERDTVIMFLSDHGFLLGERGYVAKFAWELHPELIQVPMMLRHPGGRGARKKTDFYSQTEDVATTLLAAAGVKRPRWMDGINLMPLLEGKKPKKRRDYVTGSYSSIVFARDRNWSYVADSQGGRPELYNLRRDRREVRNLAASNPAQVRKMYRGMLVRDARGPLPKFK</sequence>
<gene>
    <name evidence="3" type="ORF">BDZ31_001644</name>
</gene>
<keyword evidence="4" id="KW-1185">Reference proteome</keyword>
<dbReference type="PROSITE" id="PS51318">
    <property type="entry name" value="TAT"/>
    <property type="match status" value="1"/>
</dbReference>
<dbReference type="InterPro" id="IPR017850">
    <property type="entry name" value="Alkaline_phosphatase_core_sf"/>
</dbReference>
<organism evidence="3 4">
    <name type="scientific">Conexibacter arvalis</name>
    <dbReference type="NCBI Taxonomy" id="912552"/>
    <lineage>
        <taxon>Bacteria</taxon>
        <taxon>Bacillati</taxon>
        <taxon>Actinomycetota</taxon>
        <taxon>Thermoleophilia</taxon>
        <taxon>Solirubrobacterales</taxon>
        <taxon>Conexibacteraceae</taxon>
        <taxon>Conexibacter</taxon>
    </lineage>
</organism>
<evidence type="ECO:0000259" key="2">
    <source>
        <dbReference type="Pfam" id="PF00884"/>
    </source>
</evidence>
<comment type="caution">
    <text evidence="3">The sequence shown here is derived from an EMBL/GenBank/DDBJ whole genome shotgun (WGS) entry which is preliminary data.</text>
</comment>
<dbReference type="InterPro" id="IPR000917">
    <property type="entry name" value="Sulfatase_N"/>
</dbReference>
<name>A0A840ICV2_9ACTN</name>
<reference evidence="3 4" key="1">
    <citation type="submission" date="2020-08" db="EMBL/GenBank/DDBJ databases">
        <title>Genomic Encyclopedia of Archaeal and Bacterial Type Strains, Phase II (KMG-II): from individual species to whole genera.</title>
        <authorList>
            <person name="Goeker M."/>
        </authorList>
    </citation>
    <scope>NUCLEOTIDE SEQUENCE [LARGE SCALE GENOMIC DNA]</scope>
    <source>
        <strain evidence="3 4">DSM 23288</strain>
    </source>
</reference>
<accession>A0A840ICV2</accession>
<dbReference type="AlphaFoldDB" id="A0A840ICV2"/>
<dbReference type="GO" id="GO:0004065">
    <property type="term" value="F:arylsulfatase activity"/>
    <property type="evidence" value="ECO:0007669"/>
    <property type="project" value="TreeGrafter"/>
</dbReference>
<proteinExistence type="inferred from homology"/>
<comment type="similarity">
    <text evidence="1">Belongs to the sulfatase family.</text>
</comment>
<dbReference type="PANTHER" id="PTHR42693">
    <property type="entry name" value="ARYLSULFATASE FAMILY MEMBER"/>
    <property type="match status" value="1"/>
</dbReference>
<dbReference type="Gene3D" id="3.40.720.10">
    <property type="entry name" value="Alkaline Phosphatase, subunit A"/>
    <property type="match status" value="1"/>
</dbReference>
<dbReference type="EMBL" id="JACHNU010000001">
    <property type="protein sequence ID" value="MBB4662071.1"/>
    <property type="molecule type" value="Genomic_DNA"/>
</dbReference>
<dbReference type="PANTHER" id="PTHR42693:SF33">
    <property type="entry name" value="ARYLSULFATASE"/>
    <property type="match status" value="1"/>
</dbReference>
<dbReference type="Proteomes" id="UP000585272">
    <property type="component" value="Unassembled WGS sequence"/>
</dbReference>
<dbReference type="SUPFAM" id="SSF53649">
    <property type="entry name" value="Alkaline phosphatase-like"/>
    <property type="match status" value="1"/>
</dbReference>
<evidence type="ECO:0000313" key="3">
    <source>
        <dbReference type="EMBL" id="MBB4662071.1"/>
    </source>
</evidence>
<dbReference type="InterPro" id="IPR050738">
    <property type="entry name" value="Sulfatase"/>
</dbReference>
<feature type="domain" description="Sulfatase N-terminal" evidence="2">
    <location>
        <begin position="70"/>
        <end position="422"/>
    </location>
</feature>
<dbReference type="InterPro" id="IPR006311">
    <property type="entry name" value="TAT_signal"/>
</dbReference>
<evidence type="ECO:0000256" key="1">
    <source>
        <dbReference type="ARBA" id="ARBA00008779"/>
    </source>
</evidence>